<name>A0ABM3WVT1_ERIEU</name>
<dbReference type="Proteomes" id="UP001652624">
    <property type="component" value="Unplaced"/>
</dbReference>
<accession>A0ABM3WVT1</accession>
<evidence type="ECO:0000313" key="3">
    <source>
        <dbReference type="RefSeq" id="XP_060040681.1"/>
    </source>
</evidence>
<dbReference type="RefSeq" id="XP_060040681.1">
    <property type="nucleotide sequence ID" value="XM_060184698.1"/>
</dbReference>
<dbReference type="GeneID" id="107523425"/>
<gene>
    <name evidence="3" type="primary">PRLH</name>
</gene>
<sequence>MSPSCQVRPVSCLPRRAPSIVPRKPVGVPRVPDAAEPQWEEGSRQPQLREASDGAAALRALHTHHAASPPPGTSTTDAALDSTRALLSPPSLSRPRGVLSSTGRAFPLPPHTQHQADTPGTLGRWQRVGALG</sequence>
<evidence type="ECO:0000313" key="2">
    <source>
        <dbReference type="Proteomes" id="UP001652624"/>
    </source>
</evidence>
<reference evidence="3" key="1">
    <citation type="submission" date="2025-08" db="UniProtKB">
        <authorList>
            <consortium name="RefSeq"/>
        </authorList>
    </citation>
    <scope>IDENTIFICATION</scope>
</reference>
<protein>
    <submittedName>
        <fullName evidence="3">Prolactin-releasing peptide isoform X1</fullName>
    </submittedName>
</protein>
<feature type="region of interest" description="Disordered" evidence="1">
    <location>
        <begin position="14"/>
        <end position="132"/>
    </location>
</feature>
<feature type="compositionally biased region" description="Low complexity" evidence="1">
    <location>
        <begin position="21"/>
        <end position="32"/>
    </location>
</feature>
<keyword evidence="2" id="KW-1185">Reference proteome</keyword>
<evidence type="ECO:0000256" key="1">
    <source>
        <dbReference type="SAM" id="MobiDB-lite"/>
    </source>
</evidence>
<organism evidence="2 3">
    <name type="scientific">Erinaceus europaeus</name>
    <name type="common">Western European hedgehog</name>
    <dbReference type="NCBI Taxonomy" id="9365"/>
    <lineage>
        <taxon>Eukaryota</taxon>
        <taxon>Metazoa</taxon>
        <taxon>Chordata</taxon>
        <taxon>Craniata</taxon>
        <taxon>Vertebrata</taxon>
        <taxon>Euteleostomi</taxon>
        <taxon>Mammalia</taxon>
        <taxon>Eutheria</taxon>
        <taxon>Laurasiatheria</taxon>
        <taxon>Eulipotyphla</taxon>
        <taxon>Erinaceidae</taxon>
        <taxon>Erinaceinae</taxon>
        <taxon>Erinaceus</taxon>
    </lineage>
</organism>
<proteinExistence type="predicted"/>